<keyword evidence="2" id="KW-0227">DNA damage</keyword>
<evidence type="ECO:0000313" key="13">
    <source>
        <dbReference type="Proteomes" id="UP000027647"/>
    </source>
</evidence>
<dbReference type="InterPro" id="IPR045628">
    <property type="entry name" value="Lhr_WH_dom"/>
</dbReference>
<keyword evidence="7" id="KW-0234">DNA repair</keyword>
<dbReference type="InterPro" id="IPR026362">
    <property type="entry name" value="DEXH_lig_assoc"/>
</dbReference>
<comment type="similarity">
    <text evidence="9">Belongs to the Lhr helicase family. Lhr-Core subfamily.</text>
</comment>
<dbReference type="NCBIfam" id="TIGR04121">
    <property type="entry name" value="DEXH_lig_assoc"/>
    <property type="match status" value="1"/>
</dbReference>
<dbReference type="GO" id="GO:0003677">
    <property type="term" value="F:DNA binding"/>
    <property type="evidence" value="ECO:0007669"/>
    <property type="project" value="UniProtKB-KW"/>
</dbReference>
<feature type="domain" description="Helicase C-terminal" evidence="11">
    <location>
        <begin position="257"/>
        <end position="410"/>
    </location>
</feature>
<dbReference type="SUPFAM" id="SSF52540">
    <property type="entry name" value="P-loop containing nucleoside triphosphate hydrolases"/>
    <property type="match status" value="1"/>
</dbReference>
<dbReference type="eggNOG" id="COG1201">
    <property type="taxonomic scope" value="Bacteria"/>
</dbReference>
<dbReference type="Pfam" id="PF00270">
    <property type="entry name" value="DEAD"/>
    <property type="match status" value="1"/>
</dbReference>
<dbReference type="STRING" id="1044.EH31_06430"/>
<dbReference type="Proteomes" id="UP000027647">
    <property type="component" value="Unassembled WGS sequence"/>
</dbReference>
<dbReference type="InterPro" id="IPR013701">
    <property type="entry name" value="Lhr-like_DEAD/DEAH_assoc"/>
</dbReference>
<evidence type="ECO:0000256" key="7">
    <source>
        <dbReference type="ARBA" id="ARBA00023204"/>
    </source>
</evidence>
<evidence type="ECO:0000256" key="6">
    <source>
        <dbReference type="ARBA" id="ARBA00023125"/>
    </source>
</evidence>
<dbReference type="Pfam" id="PF00271">
    <property type="entry name" value="Helicase_C"/>
    <property type="match status" value="1"/>
</dbReference>
<proteinExistence type="inferred from homology"/>
<keyword evidence="8" id="KW-0413">Isomerase</keyword>
<dbReference type="EMBL" id="JMIW01000010">
    <property type="protein sequence ID" value="KEO87789.1"/>
    <property type="molecule type" value="Genomic_DNA"/>
</dbReference>
<reference evidence="12 13" key="1">
    <citation type="submission" date="2014-04" db="EMBL/GenBank/DDBJ databases">
        <title>A comprehensive comparison of genomes of Erythrobacter spp. strains.</title>
        <authorList>
            <person name="Zheng Q."/>
        </authorList>
    </citation>
    <scope>NUCLEOTIDE SEQUENCE [LARGE SCALE GENOMIC DNA]</scope>
    <source>
        <strain evidence="12 13">DSM 6997</strain>
    </source>
</reference>
<dbReference type="OrthoDB" id="9815222at2"/>
<evidence type="ECO:0000259" key="11">
    <source>
        <dbReference type="PROSITE" id="PS51194"/>
    </source>
</evidence>
<dbReference type="PANTHER" id="PTHR47962:SF3">
    <property type="entry name" value="LARGE ATP-DEPENDENT HELICASE-RELATED PROTEIN"/>
    <property type="match status" value="1"/>
</dbReference>
<dbReference type="InterPro" id="IPR052511">
    <property type="entry name" value="ATP-dep_Helicase"/>
</dbReference>
<dbReference type="Pfam" id="PF19306">
    <property type="entry name" value="WHD_Lhr"/>
    <property type="match status" value="1"/>
</dbReference>
<evidence type="ECO:0000256" key="9">
    <source>
        <dbReference type="ARBA" id="ARBA00093467"/>
    </source>
</evidence>
<dbReference type="InterPro" id="IPR014001">
    <property type="entry name" value="Helicase_ATP-bd"/>
</dbReference>
<dbReference type="GO" id="GO:0005524">
    <property type="term" value="F:ATP binding"/>
    <property type="evidence" value="ECO:0007669"/>
    <property type="project" value="UniProtKB-KW"/>
</dbReference>
<evidence type="ECO:0000259" key="10">
    <source>
        <dbReference type="PROSITE" id="PS51192"/>
    </source>
</evidence>
<keyword evidence="1" id="KW-0547">Nucleotide-binding</keyword>
<evidence type="ECO:0000256" key="1">
    <source>
        <dbReference type="ARBA" id="ARBA00022741"/>
    </source>
</evidence>
<dbReference type="InterPro" id="IPR011545">
    <property type="entry name" value="DEAD/DEAH_box_helicase_dom"/>
</dbReference>
<accession>A0A074M369</accession>
<dbReference type="PROSITE" id="PS51192">
    <property type="entry name" value="HELICASE_ATP_BIND_1"/>
    <property type="match status" value="1"/>
</dbReference>
<evidence type="ECO:0000256" key="4">
    <source>
        <dbReference type="ARBA" id="ARBA00022806"/>
    </source>
</evidence>
<dbReference type="SMART" id="SM00487">
    <property type="entry name" value="DEXDc"/>
    <property type="match status" value="1"/>
</dbReference>
<dbReference type="SMART" id="SM00490">
    <property type="entry name" value="HELICc"/>
    <property type="match status" value="1"/>
</dbReference>
<dbReference type="InterPro" id="IPR001650">
    <property type="entry name" value="Helicase_C-like"/>
</dbReference>
<dbReference type="GO" id="GO:0006281">
    <property type="term" value="P:DNA repair"/>
    <property type="evidence" value="ECO:0007669"/>
    <property type="project" value="UniProtKB-KW"/>
</dbReference>
<keyword evidence="13" id="KW-1185">Reference proteome</keyword>
<keyword evidence="4 12" id="KW-0347">Helicase</keyword>
<gene>
    <name evidence="12" type="ORF">EH31_06430</name>
</gene>
<feature type="domain" description="Helicase ATP-binding" evidence="10">
    <location>
        <begin position="36"/>
        <end position="218"/>
    </location>
</feature>
<dbReference type="Pfam" id="PF08494">
    <property type="entry name" value="DEAD_assoc"/>
    <property type="match status" value="1"/>
</dbReference>
<evidence type="ECO:0000256" key="2">
    <source>
        <dbReference type="ARBA" id="ARBA00022763"/>
    </source>
</evidence>
<dbReference type="PROSITE" id="PS51194">
    <property type="entry name" value="HELICASE_CTER"/>
    <property type="match status" value="1"/>
</dbReference>
<sequence>MVLSQAERPKGPVPVEVQAWFDARGWRIRRHQLDMLSKARAGADALLVADTGAGKTLAGFLPTLCDFAPSAGEAPEDGLHTLYVSPLKALAHDVKRNLLTPIEEIGLPIRVETRSGDTSSDRKKRQRTKPPHVLLTTPESLSLLLSYPESMEMFRTLKRVVIDEVHAFATGKRGDLLALALARLQTLAPDMQRVALSATLGNPLSFQEWLSPQAPGDTGEIQAADLVLGEKGAPAEVEILLPIEERVPWGGHAGRWAVDQLMQAIRDNRTTLIFTNTRFLAEFIFQCLWEVNEENLPIGVHHGSLSKEARRKVEDAMAAGELRALVCTASLDLGVDWGDIDLVVQMGAPKGSSRLLQRIGRAGHRLDTASRAVLVPGNRFEFLEAMAAKDAVDEGMRDGEDFRAGGLDVLAQHVMACACAGPFHEEDLLAEIRSSMAYAWLDKAVFDRVLHFVESGGYALKAYDKFKRITRDKQGVWRLTHPNQAQRHRMNAGIIVDSEMLQVRFKNGRQLGKVEERFAAQLSSGDTFFFAGMSLEVEAVKDMDVIVRAAKKSATIPSYGGLRLPLTTHLATRVQAMLDDRAGWGRFPDDVREWLEVQDYRSRLPKPGELLVESFPHAKKHYTAYYTFEGWNANQSLGMLITRRMESLGLMPAGFVANDYTLAVWGLKPVTDPKPLLSPDILTEEFTDWVTESHLLRRAFREVAVISGLIERQHPGKRKTGKQVTFSTDLIYDVLKKYEPDHVLLEAAWTDARARMTDVGRLADLLERSQHELVHVELDRVSPLAVPVMTMIGREAVPQGEVDDELLLEAETLAGEAMRIEPKEAH</sequence>
<protein>
    <submittedName>
        <fullName evidence="12">Helicase</fullName>
    </submittedName>
</protein>
<keyword evidence="5" id="KW-0067">ATP-binding</keyword>
<keyword evidence="3" id="KW-0378">Hydrolase</keyword>
<keyword evidence="6" id="KW-0238">DNA-binding</keyword>
<dbReference type="AlphaFoldDB" id="A0A074M369"/>
<dbReference type="PANTHER" id="PTHR47962">
    <property type="entry name" value="ATP-DEPENDENT HELICASE LHR-RELATED-RELATED"/>
    <property type="match status" value="1"/>
</dbReference>
<evidence type="ECO:0000256" key="5">
    <source>
        <dbReference type="ARBA" id="ARBA00022840"/>
    </source>
</evidence>
<dbReference type="InterPro" id="IPR017170">
    <property type="entry name" value="Lhr-like"/>
</dbReference>
<dbReference type="RefSeq" id="WP_034962420.1">
    <property type="nucleotide sequence ID" value="NZ_JMIW01000010.1"/>
</dbReference>
<dbReference type="InterPro" id="IPR027417">
    <property type="entry name" value="P-loop_NTPase"/>
</dbReference>
<organism evidence="12 13">
    <name type="scientific">Erythrobacter longus</name>
    <dbReference type="NCBI Taxonomy" id="1044"/>
    <lineage>
        <taxon>Bacteria</taxon>
        <taxon>Pseudomonadati</taxon>
        <taxon>Pseudomonadota</taxon>
        <taxon>Alphaproteobacteria</taxon>
        <taxon>Sphingomonadales</taxon>
        <taxon>Erythrobacteraceae</taxon>
        <taxon>Erythrobacter/Porphyrobacter group</taxon>
        <taxon>Erythrobacter</taxon>
    </lineage>
</organism>
<name>A0A074M369_ERYLO</name>
<dbReference type="CDD" id="cd18796">
    <property type="entry name" value="SF2_C_LHR"/>
    <property type="match status" value="1"/>
</dbReference>
<dbReference type="GO" id="GO:0004386">
    <property type="term" value="F:helicase activity"/>
    <property type="evidence" value="ECO:0007669"/>
    <property type="project" value="UniProtKB-KW"/>
</dbReference>
<dbReference type="Gene3D" id="3.40.50.300">
    <property type="entry name" value="P-loop containing nucleotide triphosphate hydrolases"/>
    <property type="match status" value="2"/>
</dbReference>
<dbReference type="GO" id="GO:0016887">
    <property type="term" value="F:ATP hydrolysis activity"/>
    <property type="evidence" value="ECO:0007669"/>
    <property type="project" value="TreeGrafter"/>
</dbReference>
<evidence type="ECO:0000256" key="3">
    <source>
        <dbReference type="ARBA" id="ARBA00022801"/>
    </source>
</evidence>
<dbReference type="PIRSF" id="PIRSF037307">
    <property type="entry name" value="Lhr-like_helic_prd"/>
    <property type="match status" value="1"/>
</dbReference>
<comment type="caution">
    <text evidence="12">The sequence shown here is derived from an EMBL/GenBank/DDBJ whole genome shotgun (WGS) entry which is preliminary data.</text>
</comment>
<evidence type="ECO:0000256" key="8">
    <source>
        <dbReference type="ARBA" id="ARBA00023235"/>
    </source>
</evidence>
<evidence type="ECO:0000313" key="12">
    <source>
        <dbReference type="EMBL" id="KEO87789.1"/>
    </source>
</evidence>